<evidence type="ECO:0000313" key="1">
    <source>
        <dbReference type="EMBL" id="WXA95922.1"/>
    </source>
</evidence>
<dbReference type="Gene3D" id="2.40.160.10">
    <property type="entry name" value="Porin"/>
    <property type="match status" value="1"/>
</dbReference>
<dbReference type="EMBL" id="CP089982">
    <property type="protein sequence ID" value="WXA95922.1"/>
    <property type="molecule type" value="Genomic_DNA"/>
</dbReference>
<proteinExistence type="predicted"/>
<dbReference type="RefSeq" id="WP_394846533.1">
    <property type="nucleotide sequence ID" value="NZ_CP089982.1"/>
</dbReference>
<keyword evidence="2" id="KW-1185">Reference proteome</keyword>
<evidence type="ECO:0008006" key="3">
    <source>
        <dbReference type="Google" id="ProtNLM"/>
    </source>
</evidence>
<organism evidence="1 2">
    <name type="scientific">Pendulispora brunnea</name>
    <dbReference type="NCBI Taxonomy" id="2905690"/>
    <lineage>
        <taxon>Bacteria</taxon>
        <taxon>Pseudomonadati</taxon>
        <taxon>Myxococcota</taxon>
        <taxon>Myxococcia</taxon>
        <taxon>Myxococcales</taxon>
        <taxon>Sorangiineae</taxon>
        <taxon>Pendulisporaceae</taxon>
        <taxon>Pendulispora</taxon>
    </lineage>
</organism>
<sequence>MDHLSYFGPGIGDTSLKPTFAFRRVRLSLAGQFLKRWDFRIEFETYVFPEVAVPTSPLAPRHTLHELMFRGQVYF</sequence>
<dbReference type="Proteomes" id="UP001379533">
    <property type="component" value="Chromosome"/>
</dbReference>
<name>A0ABZ2KB74_9BACT</name>
<dbReference type="InterPro" id="IPR023614">
    <property type="entry name" value="Porin_dom_sf"/>
</dbReference>
<accession>A0ABZ2KB74</accession>
<evidence type="ECO:0000313" key="2">
    <source>
        <dbReference type="Proteomes" id="UP001379533"/>
    </source>
</evidence>
<reference evidence="1 2" key="1">
    <citation type="submission" date="2021-12" db="EMBL/GenBank/DDBJ databases">
        <title>Discovery of the Pendulisporaceae a myxobacterial family with distinct sporulation behavior and unique specialized metabolism.</title>
        <authorList>
            <person name="Garcia R."/>
            <person name="Popoff A."/>
            <person name="Bader C.D."/>
            <person name="Loehr J."/>
            <person name="Walesch S."/>
            <person name="Walt C."/>
            <person name="Boldt J."/>
            <person name="Bunk B."/>
            <person name="Haeckl F.J.F.P.J."/>
            <person name="Gunesch A.P."/>
            <person name="Birkelbach J."/>
            <person name="Nuebel U."/>
            <person name="Pietschmann T."/>
            <person name="Bach T."/>
            <person name="Mueller R."/>
        </authorList>
    </citation>
    <scope>NUCLEOTIDE SEQUENCE [LARGE SCALE GENOMIC DNA]</scope>
    <source>
        <strain evidence="1 2">MSr12523</strain>
    </source>
</reference>
<gene>
    <name evidence="1" type="ORF">LZC95_03605</name>
</gene>
<protein>
    <recommendedName>
        <fullName evidence="3">Porin</fullName>
    </recommendedName>
</protein>